<dbReference type="EMBL" id="LCRO01000006">
    <property type="protein sequence ID" value="KKW35566.1"/>
    <property type="molecule type" value="Genomic_DNA"/>
</dbReference>
<feature type="transmembrane region" description="Helical" evidence="12">
    <location>
        <begin position="44"/>
        <end position="61"/>
    </location>
</feature>
<feature type="binding site" evidence="12">
    <location>
        <position position="148"/>
    </location>
    <ligand>
        <name>Zn(2+)</name>
        <dbReference type="ChEBI" id="CHEBI:29105"/>
        <note>catalytic</note>
    </ligand>
</feature>
<dbReference type="InterPro" id="IPR022919">
    <property type="entry name" value="Pept_M48_protease_HtpX"/>
</dbReference>
<evidence type="ECO:0000256" key="7">
    <source>
        <dbReference type="ARBA" id="ARBA00022801"/>
    </source>
</evidence>
<reference evidence="14 15" key="1">
    <citation type="journal article" date="2015" name="Nature">
        <title>rRNA introns, odd ribosomes, and small enigmatic genomes across a large radiation of phyla.</title>
        <authorList>
            <person name="Brown C.T."/>
            <person name="Hug L.A."/>
            <person name="Thomas B.C."/>
            <person name="Sharon I."/>
            <person name="Castelle C.J."/>
            <person name="Singh A."/>
            <person name="Wilkins M.J."/>
            <person name="Williams K.H."/>
            <person name="Banfield J.F."/>
        </authorList>
    </citation>
    <scope>NUCLEOTIDE SEQUENCE [LARGE SCALE GENOMIC DNA]</scope>
</reference>
<evidence type="ECO:0000256" key="8">
    <source>
        <dbReference type="ARBA" id="ARBA00022833"/>
    </source>
</evidence>
<evidence type="ECO:0000256" key="4">
    <source>
        <dbReference type="ARBA" id="ARBA00022670"/>
    </source>
</evidence>
<dbReference type="PANTHER" id="PTHR43221">
    <property type="entry name" value="PROTEASE HTPX"/>
    <property type="match status" value="1"/>
</dbReference>
<dbReference type="GO" id="GO:0006508">
    <property type="term" value="P:proteolysis"/>
    <property type="evidence" value="ECO:0007669"/>
    <property type="project" value="UniProtKB-KW"/>
</dbReference>
<comment type="subcellular location">
    <subcellularLocation>
        <location evidence="1 12">Cell membrane</location>
        <topology evidence="1 12">Multi-pass membrane protein</topology>
    </subcellularLocation>
</comment>
<dbReference type="GO" id="GO:0008270">
    <property type="term" value="F:zinc ion binding"/>
    <property type="evidence" value="ECO:0007669"/>
    <property type="project" value="UniProtKB-UniRule"/>
</dbReference>
<comment type="similarity">
    <text evidence="2 12">Belongs to the peptidase M48B family.</text>
</comment>
<keyword evidence="10 12" id="KW-0482">Metalloprotease</keyword>
<evidence type="ECO:0000256" key="12">
    <source>
        <dbReference type="HAMAP-Rule" id="MF_00188"/>
    </source>
</evidence>
<dbReference type="InterPro" id="IPR001915">
    <property type="entry name" value="Peptidase_M48"/>
</dbReference>
<dbReference type="AlphaFoldDB" id="A0A0G1XX52"/>
<keyword evidence="3 12" id="KW-1003">Cell membrane</keyword>
<organism evidence="14 15">
    <name type="scientific">Candidatus Adlerbacteria bacterium GW2011_GWA1_54_10</name>
    <dbReference type="NCBI Taxonomy" id="1618605"/>
    <lineage>
        <taxon>Bacteria</taxon>
        <taxon>Candidatus Adleribacteriota</taxon>
    </lineage>
</organism>
<dbReference type="HAMAP" id="MF_00188">
    <property type="entry name" value="Pept_M48_protease_HtpX"/>
    <property type="match status" value="1"/>
</dbReference>
<evidence type="ECO:0000256" key="6">
    <source>
        <dbReference type="ARBA" id="ARBA00022723"/>
    </source>
</evidence>
<evidence type="ECO:0000256" key="3">
    <source>
        <dbReference type="ARBA" id="ARBA00022475"/>
    </source>
</evidence>
<name>A0A0G1XX52_9BACT</name>
<evidence type="ECO:0000256" key="10">
    <source>
        <dbReference type="ARBA" id="ARBA00023049"/>
    </source>
</evidence>
<evidence type="ECO:0000313" key="14">
    <source>
        <dbReference type="EMBL" id="KKW35566.1"/>
    </source>
</evidence>
<sequence>MASNLYTHQDQNIAKTWLLMAMFALVAIGIGWAVSWYFDSPGVLAVAVIFAAAMNVASYWFSDKIVVAAARARPADERQYADLHNIIENLSITAGLPKPRVYIIEDPAPNAFATGRNAKHAVVAVTTGLLQTLDKNELEGVIAHELSHVGNKDMLVSTVVVVLVGVVTIVSDIFLRTSIFGRGNREERGNPILAVIAIAFVVLAPIVATLLQLAISRKREFLADASGALLTRYPEGLANALRKISGYNAPMLHANTATAHLYISNPFGPRAAAGGLAKLFMTHPPIEERIKALLGQ</sequence>
<keyword evidence="6 12" id="KW-0479">Metal-binding</keyword>
<accession>A0A0G1XX52</accession>
<feature type="transmembrane region" description="Helical" evidence="12">
    <location>
        <begin position="191"/>
        <end position="211"/>
    </location>
</feature>
<evidence type="ECO:0000256" key="1">
    <source>
        <dbReference type="ARBA" id="ARBA00004651"/>
    </source>
</evidence>
<feature type="binding site" evidence="12">
    <location>
        <position position="144"/>
    </location>
    <ligand>
        <name>Zn(2+)</name>
        <dbReference type="ChEBI" id="CHEBI:29105"/>
        <note>catalytic</note>
    </ligand>
</feature>
<dbReference type="Gene3D" id="3.30.2010.10">
    <property type="entry name" value="Metalloproteases ('zincins'), catalytic domain"/>
    <property type="match status" value="1"/>
</dbReference>
<dbReference type="Proteomes" id="UP000034740">
    <property type="component" value="Unassembled WGS sequence"/>
</dbReference>
<dbReference type="InterPro" id="IPR050083">
    <property type="entry name" value="HtpX_protease"/>
</dbReference>
<evidence type="ECO:0000259" key="13">
    <source>
        <dbReference type="Pfam" id="PF01435"/>
    </source>
</evidence>
<evidence type="ECO:0000256" key="2">
    <source>
        <dbReference type="ARBA" id="ARBA00009779"/>
    </source>
</evidence>
<evidence type="ECO:0000256" key="11">
    <source>
        <dbReference type="ARBA" id="ARBA00023136"/>
    </source>
</evidence>
<evidence type="ECO:0000313" key="15">
    <source>
        <dbReference type="Proteomes" id="UP000034740"/>
    </source>
</evidence>
<feature type="transmembrane region" description="Helical" evidence="12">
    <location>
        <begin position="154"/>
        <end position="179"/>
    </location>
</feature>
<dbReference type="PATRIC" id="fig|1618605.3.peg.450"/>
<keyword evidence="9 12" id="KW-1133">Transmembrane helix</keyword>
<dbReference type="EC" id="3.4.24.-" evidence="12"/>
<feature type="binding site" evidence="12">
    <location>
        <position position="220"/>
    </location>
    <ligand>
        <name>Zn(2+)</name>
        <dbReference type="ChEBI" id="CHEBI:29105"/>
        <note>catalytic</note>
    </ligand>
</feature>
<proteinExistence type="inferred from homology"/>
<dbReference type="Pfam" id="PF01435">
    <property type="entry name" value="Peptidase_M48"/>
    <property type="match status" value="1"/>
</dbReference>
<feature type="active site" evidence="12">
    <location>
        <position position="145"/>
    </location>
</feature>
<dbReference type="PANTHER" id="PTHR43221:SF1">
    <property type="entry name" value="PROTEASE HTPX"/>
    <property type="match status" value="1"/>
</dbReference>
<dbReference type="GO" id="GO:0005886">
    <property type="term" value="C:plasma membrane"/>
    <property type="evidence" value="ECO:0007669"/>
    <property type="project" value="UniProtKB-SubCell"/>
</dbReference>
<dbReference type="GO" id="GO:0004222">
    <property type="term" value="F:metalloendopeptidase activity"/>
    <property type="evidence" value="ECO:0007669"/>
    <property type="project" value="UniProtKB-UniRule"/>
</dbReference>
<evidence type="ECO:0000256" key="5">
    <source>
        <dbReference type="ARBA" id="ARBA00022692"/>
    </source>
</evidence>
<keyword evidence="8 12" id="KW-0862">Zinc</keyword>
<gene>
    <name evidence="12" type="primary">htpX</name>
    <name evidence="14" type="ORF">UY83_C0006G0043</name>
</gene>
<keyword evidence="11 12" id="KW-0472">Membrane</keyword>
<feature type="transmembrane region" description="Helical" evidence="12">
    <location>
        <begin position="17"/>
        <end position="38"/>
    </location>
</feature>
<feature type="domain" description="Peptidase M48" evidence="13">
    <location>
        <begin position="79"/>
        <end position="294"/>
    </location>
</feature>
<evidence type="ECO:0000256" key="9">
    <source>
        <dbReference type="ARBA" id="ARBA00022989"/>
    </source>
</evidence>
<keyword evidence="4 12" id="KW-0645">Protease</keyword>
<keyword evidence="7 12" id="KW-0378">Hydrolase</keyword>
<comment type="caution">
    <text evidence="14">The sequence shown here is derived from an EMBL/GenBank/DDBJ whole genome shotgun (WGS) entry which is preliminary data.</text>
</comment>
<keyword evidence="5 12" id="KW-0812">Transmembrane</keyword>
<protein>
    <recommendedName>
        <fullName evidence="12">Protease HtpX homolog</fullName>
        <ecNumber evidence="12">3.4.24.-</ecNumber>
    </recommendedName>
</protein>
<comment type="cofactor">
    <cofactor evidence="12">
        <name>Zn(2+)</name>
        <dbReference type="ChEBI" id="CHEBI:29105"/>
    </cofactor>
    <text evidence="12">Binds 1 zinc ion per subunit.</text>
</comment>